<keyword evidence="2" id="KW-1133">Transmembrane helix</keyword>
<accession>A0A653C909</accession>
<feature type="compositionally biased region" description="Polar residues" evidence="1">
    <location>
        <begin position="246"/>
        <end position="262"/>
    </location>
</feature>
<dbReference type="Gene3D" id="1.10.287.630">
    <property type="entry name" value="Helix hairpin bin"/>
    <property type="match status" value="1"/>
</dbReference>
<dbReference type="OrthoDB" id="2021138at2759"/>
<dbReference type="GO" id="GO:0005249">
    <property type="term" value="F:voltage-gated potassium channel activity"/>
    <property type="evidence" value="ECO:0007669"/>
    <property type="project" value="TreeGrafter"/>
</dbReference>
<protein>
    <recommendedName>
        <fullName evidence="3">Cyclic nucleotide-binding domain-containing protein</fullName>
    </recommendedName>
</protein>
<organism evidence="4 5">
    <name type="scientific">Callosobruchus maculatus</name>
    <name type="common">Southern cowpea weevil</name>
    <name type="synonym">Pulse bruchid</name>
    <dbReference type="NCBI Taxonomy" id="64391"/>
    <lineage>
        <taxon>Eukaryota</taxon>
        <taxon>Metazoa</taxon>
        <taxon>Ecdysozoa</taxon>
        <taxon>Arthropoda</taxon>
        <taxon>Hexapoda</taxon>
        <taxon>Insecta</taxon>
        <taxon>Pterygota</taxon>
        <taxon>Neoptera</taxon>
        <taxon>Endopterygota</taxon>
        <taxon>Coleoptera</taxon>
        <taxon>Polyphaga</taxon>
        <taxon>Cucujiformia</taxon>
        <taxon>Chrysomeloidea</taxon>
        <taxon>Chrysomelidae</taxon>
        <taxon>Bruchinae</taxon>
        <taxon>Bruchini</taxon>
        <taxon>Callosobruchus</taxon>
    </lineage>
</organism>
<dbReference type="GO" id="GO:0035725">
    <property type="term" value="P:sodium ion transmembrane transport"/>
    <property type="evidence" value="ECO:0007669"/>
    <property type="project" value="TreeGrafter"/>
</dbReference>
<name>A0A653C909_CALMS</name>
<keyword evidence="2" id="KW-0472">Membrane</keyword>
<sequence>MLAILTYIVGKVLICTIYVILAVTLLSSRSMEIKFIKIIDQLDEYMRQKQLPLELRERIRNFYDFKYQGKYFKEVMIHDMLSAKLKTDIKLHVCRSLIMNVSLFAGLTAEQISTVVDLVTPEIFLPKDTIFQSGSDANCMYFIASGTVAVYTHSGSEVCHLEDGAYFGEVSLVLRIPHRCATIIAIETTQVYVLKKTDFNVYLLKNRKVMKAIRKVAQKRYTEILEHEAQYKRTLFEQEHGRQPHGRQSQTKESTISKLKYK</sequence>
<dbReference type="Proteomes" id="UP000410492">
    <property type="component" value="Unassembled WGS sequence"/>
</dbReference>
<dbReference type="Pfam" id="PF00027">
    <property type="entry name" value="cNMP_binding"/>
    <property type="match status" value="1"/>
</dbReference>
<keyword evidence="2" id="KW-0812">Transmembrane</keyword>
<dbReference type="Gene3D" id="2.60.120.10">
    <property type="entry name" value="Jelly Rolls"/>
    <property type="match status" value="1"/>
</dbReference>
<gene>
    <name evidence="4" type="ORF">CALMAC_LOCUS6911</name>
</gene>
<dbReference type="GO" id="GO:0098855">
    <property type="term" value="C:HCN channel complex"/>
    <property type="evidence" value="ECO:0007669"/>
    <property type="project" value="TreeGrafter"/>
</dbReference>
<dbReference type="InterPro" id="IPR018490">
    <property type="entry name" value="cNMP-bd_dom_sf"/>
</dbReference>
<evidence type="ECO:0000256" key="2">
    <source>
        <dbReference type="SAM" id="Phobius"/>
    </source>
</evidence>
<feature type="domain" description="Cyclic nucleotide-binding" evidence="3">
    <location>
        <begin position="103"/>
        <end position="220"/>
    </location>
</feature>
<dbReference type="PROSITE" id="PS50042">
    <property type="entry name" value="CNMP_BINDING_3"/>
    <property type="match status" value="1"/>
</dbReference>
<dbReference type="SMART" id="SM00100">
    <property type="entry name" value="cNMP"/>
    <property type="match status" value="1"/>
</dbReference>
<dbReference type="InterPro" id="IPR000595">
    <property type="entry name" value="cNMP-bd_dom"/>
</dbReference>
<evidence type="ECO:0000313" key="5">
    <source>
        <dbReference type="Proteomes" id="UP000410492"/>
    </source>
</evidence>
<dbReference type="PANTHER" id="PTHR45689">
    <property type="entry name" value="I[[H]] CHANNEL, ISOFORM E"/>
    <property type="match status" value="1"/>
</dbReference>
<reference evidence="4 5" key="1">
    <citation type="submission" date="2019-01" db="EMBL/GenBank/DDBJ databases">
        <authorList>
            <person name="Sayadi A."/>
        </authorList>
    </citation>
    <scope>NUCLEOTIDE SEQUENCE [LARGE SCALE GENOMIC DNA]</scope>
</reference>
<dbReference type="EMBL" id="CAACVG010007158">
    <property type="protein sequence ID" value="VEN43924.1"/>
    <property type="molecule type" value="Genomic_DNA"/>
</dbReference>
<feature type="region of interest" description="Disordered" evidence="1">
    <location>
        <begin position="236"/>
        <end position="262"/>
    </location>
</feature>
<evidence type="ECO:0000313" key="4">
    <source>
        <dbReference type="EMBL" id="VEN43924.1"/>
    </source>
</evidence>
<dbReference type="GO" id="GO:0003254">
    <property type="term" value="P:regulation of membrane depolarization"/>
    <property type="evidence" value="ECO:0007669"/>
    <property type="project" value="TreeGrafter"/>
</dbReference>
<dbReference type="SUPFAM" id="SSF51206">
    <property type="entry name" value="cAMP-binding domain-like"/>
    <property type="match status" value="1"/>
</dbReference>
<dbReference type="AlphaFoldDB" id="A0A653C909"/>
<proteinExistence type="predicted"/>
<dbReference type="InterPro" id="IPR014710">
    <property type="entry name" value="RmlC-like_jellyroll"/>
</dbReference>
<dbReference type="PANTHER" id="PTHR45689:SF14">
    <property type="entry name" value="CYCLIC NUCLEOTIDE-GATED CATION CHANNEL SUBUNIT A-LIKE PROTEIN"/>
    <property type="match status" value="1"/>
</dbReference>
<evidence type="ECO:0000259" key="3">
    <source>
        <dbReference type="PROSITE" id="PS50042"/>
    </source>
</evidence>
<evidence type="ECO:0000256" key="1">
    <source>
        <dbReference type="SAM" id="MobiDB-lite"/>
    </source>
</evidence>
<feature type="transmembrane region" description="Helical" evidence="2">
    <location>
        <begin position="6"/>
        <end position="27"/>
    </location>
</feature>
<dbReference type="CDD" id="cd00038">
    <property type="entry name" value="CAP_ED"/>
    <property type="match status" value="1"/>
</dbReference>
<dbReference type="InterPro" id="IPR051413">
    <property type="entry name" value="K/Na_HCN_channel"/>
</dbReference>
<keyword evidence="5" id="KW-1185">Reference proteome</keyword>